<dbReference type="AlphaFoldDB" id="A0AAV9ZL46"/>
<comment type="caution">
    <text evidence="2">The sequence shown here is derived from an EMBL/GenBank/DDBJ whole genome shotgun (WGS) entry which is preliminary data.</text>
</comment>
<protein>
    <submittedName>
        <fullName evidence="2">Uncharacterized protein</fullName>
    </submittedName>
</protein>
<organism evidence="2 3">
    <name type="scientific">Favolaschia claudopus</name>
    <dbReference type="NCBI Taxonomy" id="2862362"/>
    <lineage>
        <taxon>Eukaryota</taxon>
        <taxon>Fungi</taxon>
        <taxon>Dikarya</taxon>
        <taxon>Basidiomycota</taxon>
        <taxon>Agaricomycotina</taxon>
        <taxon>Agaricomycetes</taxon>
        <taxon>Agaricomycetidae</taxon>
        <taxon>Agaricales</taxon>
        <taxon>Marasmiineae</taxon>
        <taxon>Mycenaceae</taxon>
        <taxon>Favolaschia</taxon>
    </lineage>
</organism>
<name>A0AAV9ZL46_9AGAR</name>
<reference evidence="2 3" key="1">
    <citation type="journal article" date="2024" name="J Genomics">
        <title>Draft genome sequencing and assembly of Favolaschia claudopus CIRM-BRFM 2984 isolated from oak limbs.</title>
        <authorList>
            <person name="Navarro D."/>
            <person name="Drula E."/>
            <person name="Chaduli D."/>
            <person name="Cazenave R."/>
            <person name="Ahrendt S."/>
            <person name="Wang J."/>
            <person name="Lipzen A."/>
            <person name="Daum C."/>
            <person name="Barry K."/>
            <person name="Grigoriev I.V."/>
            <person name="Favel A."/>
            <person name="Rosso M.N."/>
            <person name="Martin F."/>
        </authorList>
    </citation>
    <scope>NUCLEOTIDE SEQUENCE [LARGE SCALE GENOMIC DNA]</scope>
    <source>
        <strain evidence="2 3">CIRM-BRFM 2984</strain>
    </source>
</reference>
<feature type="region of interest" description="Disordered" evidence="1">
    <location>
        <begin position="190"/>
        <end position="210"/>
    </location>
</feature>
<dbReference type="EMBL" id="JAWWNJ010000134">
    <property type="protein sequence ID" value="KAK6984765.1"/>
    <property type="molecule type" value="Genomic_DNA"/>
</dbReference>
<evidence type="ECO:0000313" key="3">
    <source>
        <dbReference type="Proteomes" id="UP001362999"/>
    </source>
</evidence>
<sequence>MYLILAIFPGNYDRNSVKRGLKTVELRATTPSVGRNSVRINFDCEKLTQIAGIQCDDRNSSTVPHYINAAKKYCGNQRCPKWATNHGSVTRNGLTGLIDLLYGFERKPLELKRSNRATRVSGVLARFRDIDFNGFGKEIEEHTIQQGSVRVNNGMQQDIGELAAHSCPLERKGNQAWNVEENPQRLAIFPGNPSTDSVKEGPETAEFSPRLTPWEGIQPKIVIHHLKPPEFTPRTGIQPNRINIPLESK</sequence>
<evidence type="ECO:0000313" key="2">
    <source>
        <dbReference type="EMBL" id="KAK6984765.1"/>
    </source>
</evidence>
<dbReference type="Proteomes" id="UP001362999">
    <property type="component" value="Unassembled WGS sequence"/>
</dbReference>
<proteinExistence type="predicted"/>
<evidence type="ECO:0000256" key="1">
    <source>
        <dbReference type="SAM" id="MobiDB-lite"/>
    </source>
</evidence>
<gene>
    <name evidence="2" type="ORF">R3P38DRAFT_2806112</name>
</gene>
<keyword evidence="3" id="KW-1185">Reference proteome</keyword>
<accession>A0AAV9ZL46</accession>